<accession>A0AAD6FA89</accession>
<dbReference type="FunFam" id="2.30.30.40:FF:000307">
    <property type="entry name" value="Predicted protein"/>
    <property type="match status" value="1"/>
</dbReference>
<dbReference type="PROSITE" id="PS50002">
    <property type="entry name" value="SH3"/>
    <property type="match status" value="1"/>
</dbReference>
<dbReference type="GO" id="GO:0005604">
    <property type="term" value="C:basement membrane"/>
    <property type="evidence" value="ECO:0007669"/>
    <property type="project" value="TreeGrafter"/>
</dbReference>
<organism evidence="7 8">
    <name type="scientific">Pogonophryne albipinna</name>
    <dbReference type="NCBI Taxonomy" id="1090488"/>
    <lineage>
        <taxon>Eukaryota</taxon>
        <taxon>Metazoa</taxon>
        <taxon>Chordata</taxon>
        <taxon>Craniata</taxon>
        <taxon>Vertebrata</taxon>
        <taxon>Euteleostomi</taxon>
        <taxon>Actinopterygii</taxon>
        <taxon>Neopterygii</taxon>
        <taxon>Teleostei</taxon>
        <taxon>Neoteleostei</taxon>
        <taxon>Acanthomorphata</taxon>
        <taxon>Eupercaria</taxon>
        <taxon>Perciformes</taxon>
        <taxon>Notothenioidei</taxon>
        <taxon>Pogonophryne</taxon>
    </lineage>
</organism>
<dbReference type="InterPro" id="IPR025232">
    <property type="entry name" value="DUF4174"/>
</dbReference>
<feature type="compositionally biased region" description="Basic residues" evidence="4">
    <location>
        <begin position="344"/>
        <end position="354"/>
    </location>
</feature>
<feature type="compositionally biased region" description="Basic and acidic residues" evidence="4">
    <location>
        <begin position="490"/>
        <end position="499"/>
    </location>
</feature>
<proteinExistence type="predicted"/>
<feature type="compositionally biased region" description="Basic and acidic residues" evidence="4">
    <location>
        <begin position="870"/>
        <end position="882"/>
    </location>
</feature>
<dbReference type="InterPro" id="IPR036028">
    <property type="entry name" value="SH3-like_dom_sf"/>
</dbReference>
<evidence type="ECO:0000313" key="7">
    <source>
        <dbReference type="EMBL" id="KAJ4926188.1"/>
    </source>
</evidence>
<dbReference type="Proteomes" id="UP001219934">
    <property type="component" value="Unassembled WGS sequence"/>
</dbReference>
<dbReference type="Gene3D" id="2.30.30.40">
    <property type="entry name" value="SH3 Domains"/>
    <property type="match status" value="2"/>
</dbReference>
<dbReference type="InterPro" id="IPR029294">
    <property type="entry name" value="hSH3"/>
</dbReference>
<dbReference type="PANTHER" id="PTHR46792">
    <property type="entry name" value="COILED-COIL DOMAIN-CONTAINING PROTEIN 80"/>
    <property type="match status" value="1"/>
</dbReference>
<feature type="compositionally biased region" description="Basic and acidic residues" evidence="4">
    <location>
        <begin position="1064"/>
        <end position="1101"/>
    </location>
</feature>
<dbReference type="Pfam" id="PF13778">
    <property type="entry name" value="DUF4174"/>
    <property type="match status" value="3"/>
</dbReference>
<evidence type="ECO:0000256" key="5">
    <source>
        <dbReference type="SAM" id="SignalP"/>
    </source>
</evidence>
<keyword evidence="2 5" id="KW-0732">Signal</keyword>
<feature type="region of interest" description="Disordered" evidence="4">
    <location>
        <begin position="868"/>
        <end position="1101"/>
    </location>
</feature>
<gene>
    <name evidence="7" type="ORF">JOQ06_008371</name>
</gene>
<evidence type="ECO:0000256" key="1">
    <source>
        <dbReference type="ARBA" id="ARBA00022443"/>
    </source>
</evidence>
<dbReference type="SUPFAM" id="SSF50044">
    <property type="entry name" value="SH3-domain"/>
    <property type="match status" value="2"/>
</dbReference>
<feature type="region of interest" description="Disordered" evidence="4">
    <location>
        <begin position="745"/>
        <end position="827"/>
    </location>
</feature>
<feature type="domain" description="SH3" evidence="6">
    <location>
        <begin position="1112"/>
        <end position="1173"/>
    </location>
</feature>
<dbReference type="EMBL" id="JAPTMU010000020">
    <property type="protein sequence ID" value="KAJ4926188.1"/>
    <property type="molecule type" value="Genomic_DNA"/>
</dbReference>
<feature type="compositionally biased region" description="Polar residues" evidence="4">
    <location>
        <begin position="302"/>
        <end position="311"/>
    </location>
</feature>
<name>A0AAD6FA89_9TELE</name>
<feature type="compositionally biased region" description="Acidic residues" evidence="4">
    <location>
        <begin position="1042"/>
        <end position="1063"/>
    </location>
</feature>
<dbReference type="GO" id="GO:0030198">
    <property type="term" value="P:extracellular matrix organization"/>
    <property type="evidence" value="ECO:0007669"/>
    <property type="project" value="TreeGrafter"/>
</dbReference>
<evidence type="ECO:0000256" key="3">
    <source>
        <dbReference type="PROSITE-ProRule" id="PRU00192"/>
    </source>
</evidence>
<keyword evidence="1 3" id="KW-0728">SH3 domain</keyword>
<protein>
    <recommendedName>
        <fullName evidence="6">SH3 domain-containing protein</fullName>
    </recommendedName>
</protein>
<keyword evidence="8" id="KW-1185">Reference proteome</keyword>
<feature type="region of interest" description="Disordered" evidence="4">
    <location>
        <begin position="60"/>
        <end position="80"/>
    </location>
</feature>
<dbReference type="GO" id="GO:0010811">
    <property type="term" value="P:positive regulation of cell-substrate adhesion"/>
    <property type="evidence" value="ECO:0007669"/>
    <property type="project" value="TreeGrafter"/>
</dbReference>
<feature type="compositionally biased region" description="Polar residues" evidence="4">
    <location>
        <begin position="920"/>
        <end position="929"/>
    </location>
</feature>
<dbReference type="PANTHER" id="PTHR46792:SF1">
    <property type="entry name" value="COILED-COIL DOMAIN-CONTAINING 80-LIKE 2"/>
    <property type="match status" value="1"/>
</dbReference>
<feature type="region of interest" description="Disordered" evidence="4">
    <location>
        <begin position="1283"/>
        <end position="1305"/>
    </location>
</feature>
<evidence type="ECO:0000256" key="2">
    <source>
        <dbReference type="ARBA" id="ARBA00022729"/>
    </source>
</evidence>
<comment type="caution">
    <text evidence="7">The sequence shown here is derived from an EMBL/GenBank/DDBJ whole genome shotgun (WGS) entry which is preliminary data.</text>
</comment>
<evidence type="ECO:0000259" key="6">
    <source>
        <dbReference type="PROSITE" id="PS50002"/>
    </source>
</evidence>
<feature type="compositionally biased region" description="Pro residues" evidence="4">
    <location>
        <begin position="995"/>
        <end position="1010"/>
    </location>
</feature>
<evidence type="ECO:0000256" key="4">
    <source>
        <dbReference type="SAM" id="MobiDB-lite"/>
    </source>
</evidence>
<feature type="region of interest" description="Disordered" evidence="4">
    <location>
        <begin position="490"/>
        <end position="509"/>
    </location>
</feature>
<dbReference type="Pfam" id="PF14603">
    <property type="entry name" value="hSH3"/>
    <property type="match status" value="1"/>
</dbReference>
<evidence type="ECO:0000313" key="8">
    <source>
        <dbReference type="Proteomes" id="UP001219934"/>
    </source>
</evidence>
<feature type="compositionally biased region" description="Basic and acidic residues" evidence="4">
    <location>
        <begin position="325"/>
        <end position="343"/>
    </location>
</feature>
<feature type="chain" id="PRO_5042290363" description="SH3 domain-containing protein" evidence="5">
    <location>
        <begin position="30"/>
        <end position="1412"/>
    </location>
</feature>
<dbReference type="InterPro" id="IPR001452">
    <property type="entry name" value="SH3_domain"/>
</dbReference>
<sequence length="1412" mass="157131">MIVHFNKSNWPLLFFAALWSLSYPGLLTASPGISRSKPKEQLDPNVREWGDYSDLPPGIEQGLGLDEEHGDNRGAGESSTSLAPELDFLADFAGKKRLWVITAPSHNDHYLRMMEKQLEEMEQKALNCRLAERDTFIVTIIQNAMMEGRIQKTTFEGEATVESLDPDTVSKLLHYLELTSQEQGFTMLVLKKNLQASERFPYPVRIEAVLELIDQFPVRKLEKMTRKGSNLRCKTTKKKLVMKRKKKKLLSPQRRGNVTSVVALQRKPPMDKKAALKSKIQEILSGRSRFVIRKGSTRVKESSSAGGATSNKQKKVQSPPSVSKSIEEVKKDRPDSAVEEGKRTHGGKNGRGKKSNREFSEKDKTALKEFLDKLKGARRLMLISTPSREATLYIQQRDDSVKQHCDLAIRKITTVTIVGEGKSEPPLSDRSEHFSDSGLISLLRSELGLSSSDLFSMTVTDYDIKPKRVFEAPPSGPALFEYIDNFASRRSEKEKERRSPPSCSNGKQKPEADNILLRFVSKRRLLLISAPSEDDYSFQQQLSALSGQGCHLGIRHFAMLKLIGIGNKASGTVELLPLNGHSQSEVEPLSRDMVNNLREQLKISKDYFSMLFVGKDSDVKAWFPSPMWTLDNVYDLVDSTEQRVQEEKLQKRLGIHCPEDRGRGATTETHTDTLIKHILLHFTHQPFGRSRGTWGCCSQYGLTSGVCAHDLIFTSWYGADSSPTCLIKANKADVKAMMARFQAGEVSTDESSFTPPGRIKQPLNPTLSFGPTIPTKKPVQQTFSGAPTEPHLSDPKPTYPKPPINSKPSWVKEDSGGGLQPKPSSSIGKLMQQNEELAGAGLNTANKPSPPANLFKPPINFRTAQNTFNKESDNGQVADDKPSNGGARKPPLTATNSVPPPKPLASKKPSLKKPPKLFPQTSSITNDATSGPKKKPLPNSLALGPAPAKPNRPPKVDLESFKRGTVASDNGPGSFKKPTLPIPSHASIHSNNMTPPQPPQPAVPRLPPGHPGAMMQQGEFHEDPPPLPPSTGHPSQRAKEENVDDDDDDEDDDMYEDLEERWEEAEQKQDKQIEKDEKEEKKRLEAEKKQKKEREKKEQDARKKYKLVGSLDVIHQGKACVDCKVSKTDLALKHGDCLDIIRVMGNPEGKWVGRLQDGSIGYVKTTSVEIDFNTLKKHKSEPAYDPEVYDDIDVMSSDNSGMKRPGVVLPPPPGDGEEIYDDIDPNLDVIPTDCRSSPKKPRSFLQMFDRNGRLSSTKELPPPEQFNADGNSAIDEDIYDDVDSQSGPPVPPTISSLPPLKGRSKTLEMDPKKQKKFEKEEKEFRKKFKYEGEIQVLNQVTIAPTLTNKKWSGKELAVRAGEKLDVIVNAVDNKLICRNDEGKFGYVSTGHIFTDDGDIYDDIGDDCIYDND</sequence>
<feature type="signal peptide" evidence="5">
    <location>
        <begin position="1"/>
        <end position="29"/>
    </location>
</feature>
<reference evidence="7" key="1">
    <citation type="submission" date="2022-11" db="EMBL/GenBank/DDBJ databases">
        <title>Chromosome-level genome of Pogonophryne albipinna.</title>
        <authorList>
            <person name="Jo E."/>
        </authorList>
    </citation>
    <scope>NUCLEOTIDE SEQUENCE</scope>
    <source>
        <strain evidence="7">SGF0006</strain>
        <tissue evidence="7">Muscle</tissue>
    </source>
</reference>
<feature type="region of interest" description="Disordered" evidence="4">
    <location>
        <begin position="294"/>
        <end position="361"/>
    </location>
</feature>